<dbReference type="SMART" id="SM00220">
    <property type="entry name" value="S_TKc"/>
    <property type="match status" value="1"/>
</dbReference>
<accession>A0A078B0C6</accession>
<feature type="region of interest" description="Disordered" evidence="4">
    <location>
        <begin position="352"/>
        <end position="374"/>
    </location>
</feature>
<dbReference type="GO" id="GO:0004674">
    <property type="term" value="F:protein serine/threonine kinase activity"/>
    <property type="evidence" value="ECO:0007669"/>
    <property type="project" value="UniProtKB-EC"/>
</dbReference>
<evidence type="ECO:0000256" key="3">
    <source>
        <dbReference type="SAM" id="Coils"/>
    </source>
</evidence>
<dbReference type="PROSITE" id="PS50011">
    <property type="entry name" value="PROTEIN_KINASE_DOM"/>
    <property type="match status" value="1"/>
</dbReference>
<keyword evidence="7" id="KW-1185">Reference proteome</keyword>
<keyword evidence="3" id="KW-0175">Coiled coil</keyword>
<dbReference type="InterPro" id="IPR008271">
    <property type="entry name" value="Ser/Thr_kinase_AS"/>
</dbReference>
<name>A0A078B0C6_STYLE</name>
<dbReference type="InterPro" id="IPR050235">
    <property type="entry name" value="CK1_Ser-Thr_kinase"/>
</dbReference>
<evidence type="ECO:0000313" key="6">
    <source>
        <dbReference type="EMBL" id="CDW86543.1"/>
    </source>
</evidence>
<dbReference type="Pfam" id="PF00069">
    <property type="entry name" value="Pkinase"/>
    <property type="match status" value="1"/>
</dbReference>
<evidence type="ECO:0000256" key="4">
    <source>
        <dbReference type="SAM" id="MobiDB-lite"/>
    </source>
</evidence>
<protein>
    <recommendedName>
        <fullName evidence="2">Casein kinase I</fullName>
        <ecNumber evidence="1">2.7.11.1</ecNumber>
    </recommendedName>
</protein>
<keyword evidence="6" id="KW-0418">Kinase</keyword>
<dbReference type="InParanoid" id="A0A078B0C6"/>
<dbReference type="InterPro" id="IPR011009">
    <property type="entry name" value="Kinase-like_dom_sf"/>
</dbReference>
<dbReference type="EMBL" id="CCKQ01014751">
    <property type="protein sequence ID" value="CDW86543.1"/>
    <property type="molecule type" value="Genomic_DNA"/>
</dbReference>
<evidence type="ECO:0000256" key="2">
    <source>
        <dbReference type="ARBA" id="ARBA00023860"/>
    </source>
</evidence>
<feature type="compositionally biased region" description="Low complexity" evidence="4">
    <location>
        <begin position="352"/>
        <end position="365"/>
    </location>
</feature>
<evidence type="ECO:0000313" key="7">
    <source>
        <dbReference type="Proteomes" id="UP000039865"/>
    </source>
</evidence>
<dbReference type="InterPro" id="IPR000719">
    <property type="entry name" value="Prot_kinase_dom"/>
</dbReference>
<feature type="compositionally biased region" description="Polar residues" evidence="4">
    <location>
        <begin position="311"/>
        <end position="329"/>
    </location>
</feature>
<dbReference type="PROSITE" id="PS00108">
    <property type="entry name" value="PROTEIN_KINASE_ST"/>
    <property type="match status" value="1"/>
</dbReference>
<organism evidence="6 7">
    <name type="scientific">Stylonychia lemnae</name>
    <name type="common">Ciliate</name>
    <dbReference type="NCBI Taxonomy" id="5949"/>
    <lineage>
        <taxon>Eukaryota</taxon>
        <taxon>Sar</taxon>
        <taxon>Alveolata</taxon>
        <taxon>Ciliophora</taxon>
        <taxon>Intramacronucleata</taxon>
        <taxon>Spirotrichea</taxon>
        <taxon>Stichotrichia</taxon>
        <taxon>Sporadotrichida</taxon>
        <taxon>Oxytrichidae</taxon>
        <taxon>Stylonychinae</taxon>
        <taxon>Stylonychia</taxon>
    </lineage>
</organism>
<dbReference type="Proteomes" id="UP000039865">
    <property type="component" value="Unassembled WGS sequence"/>
</dbReference>
<keyword evidence="6" id="KW-0808">Transferase</keyword>
<sequence length="623" mass="72235">MFERWVESSYQNAGIPRVYWYGEDAGFNILVMELLNENLEEMYNRKLKREFNMMTILLLSDQMVIQTILQLYKLCRLKSIHDKGIIHRDIKPENFLIQKNTSEINTYSSSALNHSSDKLLSSSKHKPLELLKKYQQTVFLVDYGLSKSYLNSQTGQHLQCTKKQHFVGTAGYSSLNSHRLLEQSRRDDLESLSNIMIYFCKGKLPWQGLHGGKDKMDKYNMITDIKFKTSVDELCEGLPSLEFEQQPDYGYLRRLIKDLIYKESFTQQIAFEWLIPKQERKAISSDKKDTIKSQSIGRNTTRPKTLMFSKFSSQTRKAHSKNQGTIPGEQQQLNNAQNIIQNFRQFNIQKQNQNKQKEQLLQQKQEQQKSEGNQVNIKTVSLKAGITKINNSTEKPDFKNHQTVTISNFNQERPKQHLNTIQEKGSIQKIILKASLINKLAANDKYNDQTESKSSTTPLRRKEQQLQIIGIENSMSSKQIERRISVASDQGPKLKNIFEMRRKTESCVNSDINNLENLEKKYAAHAETILEEEQKTPKYDQTLKKLKGREALNRNNRIKLIGRLNDSEGAVSEINRAKNKLQSQFANFQNVQQKLLDLNPNLKINNNPGQIKSHDVSLRKPKK</sequence>
<dbReference type="Gene3D" id="1.10.510.10">
    <property type="entry name" value="Transferase(Phosphotransferase) domain 1"/>
    <property type="match status" value="1"/>
</dbReference>
<gene>
    <name evidence="6" type="primary">Contig14745.g15702</name>
    <name evidence="6" type="ORF">STYLEM_15638</name>
</gene>
<dbReference type="GO" id="GO:0005524">
    <property type="term" value="F:ATP binding"/>
    <property type="evidence" value="ECO:0007669"/>
    <property type="project" value="InterPro"/>
</dbReference>
<dbReference type="SUPFAM" id="SSF56112">
    <property type="entry name" value="Protein kinase-like (PK-like)"/>
    <property type="match status" value="1"/>
</dbReference>
<reference evidence="6 7" key="1">
    <citation type="submission" date="2014-06" db="EMBL/GenBank/DDBJ databases">
        <authorList>
            <person name="Swart Estienne"/>
        </authorList>
    </citation>
    <scope>NUCLEOTIDE SEQUENCE [LARGE SCALE GENOMIC DNA]</scope>
    <source>
        <strain evidence="6 7">130c</strain>
    </source>
</reference>
<feature type="domain" description="Protein kinase" evidence="5">
    <location>
        <begin position="1"/>
        <end position="260"/>
    </location>
</feature>
<dbReference type="AlphaFoldDB" id="A0A078B0C6"/>
<feature type="region of interest" description="Disordered" evidence="4">
    <location>
        <begin position="311"/>
        <end position="330"/>
    </location>
</feature>
<evidence type="ECO:0000259" key="5">
    <source>
        <dbReference type="PROSITE" id="PS50011"/>
    </source>
</evidence>
<proteinExistence type="predicted"/>
<evidence type="ECO:0000256" key="1">
    <source>
        <dbReference type="ARBA" id="ARBA00012513"/>
    </source>
</evidence>
<feature type="coiled-coil region" evidence="3">
    <location>
        <begin position="564"/>
        <end position="594"/>
    </location>
</feature>
<dbReference type="EC" id="2.7.11.1" evidence="1"/>
<dbReference type="PANTHER" id="PTHR11909">
    <property type="entry name" value="CASEIN KINASE-RELATED"/>
    <property type="match status" value="1"/>
</dbReference>